<evidence type="ECO:0000256" key="6">
    <source>
        <dbReference type="ARBA" id="ARBA00023315"/>
    </source>
</evidence>
<comment type="cofactor">
    <cofactor evidence="1 7">
        <name>(R)-lipoate</name>
        <dbReference type="ChEBI" id="CHEBI:83088"/>
    </cofactor>
</comment>
<feature type="domain" description="Lipoyl-binding" evidence="8">
    <location>
        <begin position="2"/>
        <end position="76"/>
    </location>
</feature>
<keyword evidence="4 7" id="KW-0808">Transferase</keyword>
<dbReference type="PANTHER" id="PTHR43178:SF5">
    <property type="entry name" value="LIPOAMIDE ACYLTRANSFERASE COMPONENT OF BRANCHED-CHAIN ALPHA-KETO ACID DEHYDROGENASE COMPLEX, MITOCHONDRIAL"/>
    <property type="match status" value="1"/>
</dbReference>
<dbReference type="Pfam" id="PF00364">
    <property type="entry name" value="Biotin_lipoyl"/>
    <property type="match status" value="1"/>
</dbReference>
<dbReference type="EMBL" id="CAJQUM010000001">
    <property type="protein sequence ID" value="CAG4882723.1"/>
    <property type="molecule type" value="Genomic_DNA"/>
</dbReference>
<dbReference type="Proteomes" id="UP000742786">
    <property type="component" value="Unassembled WGS sequence"/>
</dbReference>
<dbReference type="SUPFAM" id="SSF51230">
    <property type="entry name" value="Single hybrid motif"/>
    <property type="match status" value="1"/>
</dbReference>
<evidence type="ECO:0000313" key="11">
    <source>
        <dbReference type="Proteomes" id="UP000742786"/>
    </source>
</evidence>
<dbReference type="InterPro" id="IPR050743">
    <property type="entry name" value="2-oxoacid_DH_E2_comp"/>
</dbReference>
<dbReference type="Pfam" id="PF02817">
    <property type="entry name" value="E3_binding"/>
    <property type="match status" value="1"/>
</dbReference>
<keyword evidence="6 7" id="KW-0012">Acyltransferase</keyword>
<dbReference type="PANTHER" id="PTHR43178">
    <property type="entry name" value="DIHYDROLIPOAMIDE ACETYLTRANSFERASE COMPONENT OF PYRUVATE DEHYDROGENASE COMPLEX"/>
    <property type="match status" value="1"/>
</dbReference>
<dbReference type="PROSITE" id="PS50968">
    <property type="entry name" value="BIOTINYL_LIPOYL"/>
    <property type="match status" value="1"/>
</dbReference>
<evidence type="ECO:0000313" key="10">
    <source>
        <dbReference type="EMBL" id="CAG4882723.1"/>
    </source>
</evidence>
<evidence type="ECO:0000256" key="3">
    <source>
        <dbReference type="ARBA" id="ARBA00011484"/>
    </source>
</evidence>
<protein>
    <recommendedName>
        <fullName evidence="7">Dihydrolipoamide acetyltransferase component of pyruvate dehydrogenase complex</fullName>
        <ecNumber evidence="7">2.3.1.-</ecNumber>
    </recommendedName>
</protein>
<evidence type="ECO:0000256" key="1">
    <source>
        <dbReference type="ARBA" id="ARBA00001938"/>
    </source>
</evidence>
<dbReference type="AlphaFoldDB" id="A0A916J189"/>
<name>A0A916J189_9PROT</name>
<dbReference type="GO" id="GO:0005737">
    <property type="term" value="C:cytoplasm"/>
    <property type="evidence" value="ECO:0007669"/>
    <property type="project" value="TreeGrafter"/>
</dbReference>
<evidence type="ECO:0000256" key="4">
    <source>
        <dbReference type="ARBA" id="ARBA00022679"/>
    </source>
</evidence>
<dbReference type="SUPFAM" id="SSF52777">
    <property type="entry name" value="CoA-dependent acyltransferases"/>
    <property type="match status" value="1"/>
</dbReference>
<dbReference type="InterPro" id="IPR004167">
    <property type="entry name" value="PSBD"/>
</dbReference>
<evidence type="ECO:0000256" key="2">
    <source>
        <dbReference type="ARBA" id="ARBA00007317"/>
    </source>
</evidence>
<dbReference type="InterPro" id="IPR011053">
    <property type="entry name" value="Single_hybrid_motif"/>
</dbReference>
<comment type="similarity">
    <text evidence="2 7">Belongs to the 2-oxoacid dehydrogenase family.</text>
</comment>
<keyword evidence="5 7" id="KW-0450">Lipoyl</keyword>
<keyword evidence="11" id="KW-1185">Reference proteome</keyword>
<gene>
    <name evidence="10" type="ORF">GTOL_10605</name>
</gene>
<dbReference type="GO" id="GO:0031405">
    <property type="term" value="F:lipoic acid binding"/>
    <property type="evidence" value="ECO:0007669"/>
    <property type="project" value="TreeGrafter"/>
</dbReference>
<dbReference type="Pfam" id="PF00198">
    <property type="entry name" value="2-oxoacid_dh"/>
    <property type="match status" value="1"/>
</dbReference>
<dbReference type="Gene3D" id="4.10.320.10">
    <property type="entry name" value="E3-binding domain"/>
    <property type="match status" value="1"/>
</dbReference>
<dbReference type="Gene3D" id="3.30.559.10">
    <property type="entry name" value="Chloramphenicol acetyltransferase-like domain"/>
    <property type="match status" value="1"/>
</dbReference>
<organism evidence="10 11">
    <name type="scientific">Georgfuchsia toluolica</name>
    <dbReference type="NCBI Taxonomy" id="424218"/>
    <lineage>
        <taxon>Bacteria</taxon>
        <taxon>Pseudomonadati</taxon>
        <taxon>Pseudomonadota</taxon>
        <taxon>Betaproteobacteria</taxon>
        <taxon>Nitrosomonadales</taxon>
        <taxon>Sterolibacteriaceae</taxon>
        <taxon>Georgfuchsia</taxon>
    </lineage>
</organism>
<keyword evidence="10" id="KW-0670">Pyruvate</keyword>
<dbReference type="GO" id="GO:0016407">
    <property type="term" value="F:acetyltransferase activity"/>
    <property type="evidence" value="ECO:0007669"/>
    <property type="project" value="TreeGrafter"/>
</dbReference>
<comment type="subunit">
    <text evidence="3">Forms a 24-polypeptide structural core with octahedral symmetry.</text>
</comment>
<evidence type="ECO:0000259" key="8">
    <source>
        <dbReference type="PROSITE" id="PS50968"/>
    </source>
</evidence>
<dbReference type="InterPro" id="IPR001078">
    <property type="entry name" value="2-oxoacid_DH_actylTfrase"/>
</dbReference>
<dbReference type="RefSeq" id="WP_220634770.1">
    <property type="nucleotide sequence ID" value="NZ_CAJQUM010000001.1"/>
</dbReference>
<dbReference type="PROSITE" id="PS51826">
    <property type="entry name" value="PSBD"/>
    <property type="match status" value="1"/>
</dbReference>
<evidence type="ECO:0000256" key="5">
    <source>
        <dbReference type="ARBA" id="ARBA00022823"/>
    </source>
</evidence>
<dbReference type="CDD" id="cd06849">
    <property type="entry name" value="lipoyl_domain"/>
    <property type="match status" value="1"/>
</dbReference>
<dbReference type="InterPro" id="IPR023213">
    <property type="entry name" value="CAT-like_dom_sf"/>
</dbReference>
<sequence length="445" mass="47364">MIRDVILPQLAMGMSEGTIVEWAVKEGARVARDQSLVSIETEKVVVELPAPYAGFAHLIARSGETSAIETVIAKITDSEDEYRSLIAGSGATGILIPELPKESVTAYDGLPASDQVHSGLSTNPQLPVAASPQFIAQVGASTVGASRKIRASGLAKAIARKNEIDLAQITGSGPGGRVIRRDVVATIEQKKQTGDLPVKATAISGGLREKARVPVTGMRATIAQRMLAAKTTAAQTYLFFEIDITKLLAARAVILANQAELDGRMSLTPFYIRALALACQQVPICNATLADNLVTLWENVNVGIAVAIPGRGEYDSGLVVPVIRDTQAKALMQINREMKDLVSRARSSTLSPDEMTNGTITLSSTDGFLPGSWMVSTPLLNLPQVVNFQPGSPIEKPVVIDGNVVVRTMLPCGLTFDHRALDGEPAGRFVKALRDLLSNPELMLL</sequence>
<dbReference type="InterPro" id="IPR000089">
    <property type="entry name" value="Biotin_lipoyl"/>
</dbReference>
<proteinExistence type="inferred from homology"/>
<dbReference type="Gene3D" id="2.40.50.100">
    <property type="match status" value="1"/>
</dbReference>
<dbReference type="EC" id="2.3.1.-" evidence="7"/>
<dbReference type="InterPro" id="IPR036625">
    <property type="entry name" value="E3-bd_dom_sf"/>
</dbReference>
<feature type="domain" description="Peripheral subunit-binding (PSBD)" evidence="9">
    <location>
        <begin position="150"/>
        <end position="187"/>
    </location>
</feature>
<reference evidence="10" key="1">
    <citation type="submission" date="2021-04" db="EMBL/GenBank/DDBJ databases">
        <authorList>
            <person name="Hornung B."/>
        </authorList>
    </citation>
    <scope>NUCLEOTIDE SEQUENCE</scope>
    <source>
        <strain evidence="10">G5G6</strain>
    </source>
</reference>
<evidence type="ECO:0000259" key="9">
    <source>
        <dbReference type="PROSITE" id="PS51826"/>
    </source>
</evidence>
<accession>A0A916J189</accession>
<comment type="caution">
    <text evidence="10">The sequence shown here is derived from an EMBL/GenBank/DDBJ whole genome shotgun (WGS) entry which is preliminary data.</text>
</comment>
<evidence type="ECO:0000256" key="7">
    <source>
        <dbReference type="RuleBase" id="RU003423"/>
    </source>
</evidence>
<dbReference type="SUPFAM" id="SSF47005">
    <property type="entry name" value="Peripheral subunit-binding domain of 2-oxo acid dehydrogenase complex"/>
    <property type="match status" value="1"/>
</dbReference>